<evidence type="ECO:0000259" key="8">
    <source>
        <dbReference type="PROSITE" id="PS50850"/>
    </source>
</evidence>
<keyword evidence="5 7" id="KW-0472">Membrane</keyword>
<dbReference type="InterPro" id="IPR003663">
    <property type="entry name" value="Sugar/inositol_transpt"/>
</dbReference>
<dbReference type="Pfam" id="PF00083">
    <property type="entry name" value="Sugar_tr"/>
    <property type="match status" value="1"/>
</dbReference>
<dbReference type="PANTHER" id="PTHR23503:SF8">
    <property type="entry name" value="FACILITATED GLUCOSE TRANSPORTER PROTEIN 1"/>
    <property type="match status" value="1"/>
</dbReference>
<proteinExistence type="inferred from homology"/>
<keyword evidence="10" id="KW-1185">Reference proteome</keyword>
<dbReference type="PROSITE" id="PS50850">
    <property type="entry name" value="MFS"/>
    <property type="match status" value="1"/>
</dbReference>
<feature type="domain" description="Major facilitator superfamily (MFS) profile" evidence="8">
    <location>
        <begin position="21"/>
        <end position="469"/>
    </location>
</feature>
<feature type="transmembrane region" description="Helical" evidence="7">
    <location>
        <begin position="382"/>
        <end position="403"/>
    </location>
</feature>
<dbReference type="PROSITE" id="PS00216">
    <property type="entry name" value="SUGAR_TRANSPORT_1"/>
    <property type="match status" value="1"/>
</dbReference>
<accession>A0ABN7AA66</accession>
<evidence type="ECO:0000313" key="10">
    <source>
        <dbReference type="Proteomes" id="UP001307889"/>
    </source>
</evidence>
<evidence type="ECO:0000256" key="5">
    <source>
        <dbReference type="ARBA" id="ARBA00023136"/>
    </source>
</evidence>
<evidence type="ECO:0000256" key="1">
    <source>
        <dbReference type="ARBA" id="ARBA00004141"/>
    </source>
</evidence>
<feature type="transmembrane region" description="Helical" evidence="7">
    <location>
        <begin position="135"/>
        <end position="156"/>
    </location>
</feature>
<dbReference type="Proteomes" id="UP001307889">
    <property type="component" value="Chromosome 1"/>
</dbReference>
<organism evidence="9 10">
    <name type="scientific">Nesidiocoris tenuis</name>
    <dbReference type="NCBI Taxonomy" id="355587"/>
    <lineage>
        <taxon>Eukaryota</taxon>
        <taxon>Metazoa</taxon>
        <taxon>Ecdysozoa</taxon>
        <taxon>Arthropoda</taxon>
        <taxon>Hexapoda</taxon>
        <taxon>Insecta</taxon>
        <taxon>Pterygota</taxon>
        <taxon>Neoptera</taxon>
        <taxon>Paraneoptera</taxon>
        <taxon>Hemiptera</taxon>
        <taxon>Heteroptera</taxon>
        <taxon>Panheteroptera</taxon>
        <taxon>Cimicomorpha</taxon>
        <taxon>Miridae</taxon>
        <taxon>Dicyphina</taxon>
        <taxon>Nesidiocoris</taxon>
    </lineage>
</organism>
<dbReference type="InterPro" id="IPR005828">
    <property type="entry name" value="MFS_sugar_transport-like"/>
</dbReference>
<keyword evidence="2 6" id="KW-0813">Transport</keyword>
<dbReference type="PANTHER" id="PTHR23503">
    <property type="entry name" value="SOLUTE CARRIER FAMILY 2"/>
    <property type="match status" value="1"/>
</dbReference>
<keyword evidence="4 7" id="KW-1133">Transmembrane helix</keyword>
<comment type="subcellular location">
    <subcellularLocation>
        <location evidence="1">Membrane</location>
        <topology evidence="1">Multi-pass membrane protein</topology>
    </subcellularLocation>
</comment>
<feature type="transmembrane region" description="Helical" evidence="7">
    <location>
        <begin position="322"/>
        <end position="342"/>
    </location>
</feature>
<feature type="transmembrane region" description="Helical" evidence="7">
    <location>
        <begin position="282"/>
        <end position="302"/>
    </location>
</feature>
<dbReference type="InterPro" id="IPR005829">
    <property type="entry name" value="Sugar_transporter_CS"/>
</dbReference>
<evidence type="ECO:0000256" key="7">
    <source>
        <dbReference type="SAM" id="Phobius"/>
    </source>
</evidence>
<feature type="transmembrane region" description="Helical" evidence="7">
    <location>
        <begin position="444"/>
        <end position="463"/>
    </location>
</feature>
<keyword evidence="3 7" id="KW-0812">Transmembrane</keyword>
<feature type="transmembrane region" description="Helical" evidence="7">
    <location>
        <begin position="75"/>
        <end position="97"/>
    </location>
</feature>
<dbReference type="PROSITE" id="PS00217">
    <property type="entry name" value="SUGAR_TRANSPORT_2"/>
    <property type="match status" value="1"/>
</dbReference>
<evidence type="ECO:0000313" key="9">
    <source>
        <dbReference type="EMBL" id="BES88883.1"/>
    </source>
</evidence>
<evidence type="ECO:0000256" key="6">
    <source>
        <dbReference type="RuleBase" id="RU003346"/>
    </source>
</evidence>
<reference evidence="9 10" key="1">
    <citation type="submission" date="2023-09" db="EMBL/GenBank/DDBJ databases">
        <title>Nesidiocoris tenuis whole genome shotgun sequence.</title>
        <authorList>
            <person name="Shibata T."/>
            <person name="Shimoda M."/>
            <person name="Kobayashi T."/>
            <person name="Uehara T."/>
        </authorList>
    </citation>
    <scope>NUCLEOTIDE SEQUENCE [LARGE SCALE GENOMIC DNA]</scope>
    <source>
        <strain evidence="9 10">Japan</strain>
    </source>
</reference>
<gene>
    <name evidence="9" type="ORF">NTJ_01690</name>
</gene>
<evidence type="ECO:0000256" key="3">
    <source>
        <dbReference type="ARBA" id="ARBA00022692"/>
    </source>
</evidence>
<name>A0ABN7AA66_9HEMI</name>
<dbReference type="InterPro" id="IPR036259">
    <property type="entry name" value="MFS_trans_sf"/>
</dbReference>
<protein>
    <submittedName>
        <fullName evidence="9">Transporter</fullName>
    </submittedName>
</protein>
<sequence>MTESKKEDKGSGLTGRLVYTIAAAAFGSAFQHGYNTGVVNAPAELIEKWIREIESNRSSGYNETEFVVTDAKITMIWSTIVSVFCVGGMIGGSIVGVVADRLGRKNGLLYNNIFVLLAVLCECSSKWLGSYELIILGRFFIGLNSGLNAGLVPVYLNEVSPSNLKGAVGTVYQFVITLSIMISQLLGLESVLGTESGWPLLFGLTAVPALLQLLMFPICPESPKHVLKSTGNELQAKQVLVWLRGSLDVHEEMEQMKAEYEADKNSSKVTLRELTSNPSLRMPLIISVALMVAQQFSGINAAMYFSTKIFSMADLSEKSAQLATLGVGAMNVAMTFVSLVVIEKAGRKTLLLVGFIGMFVSTLILTVSLVVVNMVFLTYMSVAGMLLFILFFSIGPGSIPWFITSELFSVAARPTASGVAVVVNWTANFIVGIGFLPLASLLDAYVFLIFAFFQAIFTVFIWFKVPETKNRTVEEISAMFRQASYQ</sequence>
<dbReference type="InterPro" id="IPR020846">
    <property type="entry name" value="MFS_dom"/>
</dbReference>
<dbReference type="NCBIfam" id="TIGR00879">
    <property type="entry name" value="SP"/>
    <property type="match status" value="1"/>
</dbReference>
<evidence type="ECO:0000256" key="4">
    <source>
        <dbReference type="ARBA" id="ARBA00022989"/>
    </source>
</evidence>
<feature type="transmembrane region" description="Helical" evidence="7">
    <location>
        <begin position="349"/>
        <end position="376"/>
    </location>
</feature>
<feature type="transmembrane region" description="Helical" evidence="7">
    <location>
        <begin position="198"/>
        <end position="219"/>
    </location>
</feature>
<feature type="transmembrane region" description="Helical" evidence="7">
    <location>
        <begin position="109"/>
        <end position="129"/>
    </location>
</feature>
<dbReference type="Gene3D" id="1.20.1250.20">
    <property type="entry name" value="MFS general substrate transporter like domains"/>
    <property type="match status" value="1"/>
</dbReference>
<comment type="similarity">
    <text evidence="6">Belongs to the major facilitator superfamily. Sugar transporter (TC 2.A.1.1) family.</text>
</comment>
<evidence type="ECO:0000256" key="2">
    <source>
        <dbReference type="ARBA" id="ARBA00022448"/>
    </source>
</evidence>
<feature type="transmembrane region" description="Helical" evidence="7">
    <location>
        <begin position="415"/>
        <end position="438"/>
    </location>
</feature>
<feature type="transmembrane region" description="Helical" evidence="7">
    <location>
        <begin position="168"/>
        <end position="186"/>
    </location>
</feature>
<dbReference type="SUPFAM" id="SSF103473">
    <property type="entry name" value="MFS general substrate transporter"/>
    <property type="match status" value="1"/>
</dbReference>
<dbReference type="PRINTS" id="PR00171">
    <property type="entry name" value="SUGRTRNSPORT"/>
</dbReference>
<dbReference type="EMBL" id="AP028909">
    <property type="protein sequence ID" value="BES88883.1"/>
    <property type="molecule type" value="Genomic_DNA"/>
</dbReference>
<dbReference type="InterPro" id="IPR045263">
    <property type="entry name" value="GLUT"/>
</dbReference>